<dbReference type="RefSeq" id="WP_275569345.1">
    <property type="nucleotide sequence ID" value="NZ_JARGYC010000081.1"/>
</dbReference>
<dbReference type="EMBL" id="JARGYC010000081">
    <property type="protein sequence ID" value="MDF0603222.1"/>
    <property type="molecule type" value="Genomic_DNA"/>
</dbReference>
<feature type="transmembrane region" description="Helical" evidence="2">
    <location>
        <begin position="12"/>
        <end position="34"/>
    </location>
</feature>
<name>A0AAE3NW48_9RHOB</name>
<keyword evidence="4" id="KW-0645">Protease</keyword>
<dbReference type="SUPFAM" id="SSF55486">
    <property type="entry name" value="Metalloproteases ('zincins'), catalytic domain"/>
    <property type="match status" value="1"/>
</dbReference>
<feature type="compositionally biased region" description="Low complexity" evidence="1">
    <location>
        <begin position="523"/>
        <end position="532"/>
    </location>
</feature>
<evidence type="ECO:0000313" key="5">
    <source>
        <dbReference type="Proteomes" id="UP001220964"/>
    </source>
</evidence>
<keyword evidence="2" id="KW-0812">Transmembrane</keyword>
<dbReference type="GO" id="GO:0008237">
    <property type="term" value="F:metallopeptidase activity"/>
    <property type="evidence" value="ECO:0007669"/>
    <property type="project" value="InterPro"/>
</dbReference>
<keyword evidence="2" id="KW-0472">Membrane</keyword>
<evidence type="ECO:0000259" key="3">
    <source>
        <dbReference type="Pfam" id="PF01433"/>
    </source>
</evidence>
<feature type="region of interest" description="Disordered" evidence="1">
    <location>
        <begin position="636"/>
        <end position="695"/>
    </location>
</feature>
<reference evidence="4" key="1">
    <citation type="submission" date="2023-03" db="EMBL/GenBank/DDBJ databases">
        <title>Multiphase analysis and comparison of six strains from genera Psychromarinibacter, Lutimaribacter, and Maritimibacter, including a novel species: Psychromarinibacter sediminicola sp. nov.</title>
        <authorList>
            <person name="Wang Y.-H."/>
            <person name="Ye M.-Q."/>
            <person name="Du Z.-J."/>
        </authorList>
    </citation>
    <scope>NUCLEOTIDE SEQUENCE</scope>
    <source>
        <strain evidence="4">C21-152</strain>
    </source>
</reference>
<accession>A0AAE3NW48</accession>
<proteinExistence type="predicted"/>
<feature type="region of interest" description="Disordered" evidence="1">
    <location>
        <begin position="523"/>
        <end position="590"/>
    </location>
</feature>
<dbReference type="Pfam" id="PF01433">
    <property type="entry name" value="Peptidase_M1"/>
    <property type="match status" value="1"/>
</dbReference>
<evidence type="ECO:0000256" key="2">
    <source>
        <dbReference type="SAM" id="Phobius"/>
    </source>
</evidence>
<feature type="domain" description="Peptidase M1 membrane alanine aminopeptidase" evidence="3">
    <location>
        <begin position="283"/>
        <end position="424"/>
    </location>
</feature>
<dbReference type="PANTHER" id="PTHR45726:SF3">
    <property type="entry name" value="LEUKOTRIENE A-4 HYDROLASE"/>
    <property type="match status" value="1"/>
</dbReference>
<protein>
    <submittedName>
        <fullName evidence="4">M1 family aminopeptidase</fullName>
    </submittedName>
</protein>
<keyword evidence="5" id="KW-1185">Reference proteome</keyword>
<dbReference type="GO" id="GO:0004177">
    <property type="term" value="F:aminopeptidase activity"/>
    <property type="evidence" value="ECO:0007669"/>
    <property type="project" value="UniProtKB-KW"/>
</dbReference>
<evidence type="ECO:0000313" key="4">
    <source>
        <dbReference type="EMBL" id="MDF0603222.1"/>
    </source>
</evidence>
<comment type="caution">
    <text evidence="4">The sequence shown here is derived from an EMBL/GenBank/DDBJ whole genome shotgun (WGS) entry which is preliminary data.</text>
</comment>
<organism evidence="4 5">
    <name type="scientific">Psychromarinibacter sediminicola</name>
    <dbReference type="NCBI Taxonomy" id="3033385"/>
    <lineage>
        <taxon>Bacteria</taxon>
        <taxon>Pseudomonadati</taxon>
        <taxon>Pseudomonadota</taxon>
        <taxon>Alphaproteobacteria</taxon>
        <taxon>Rhodobacterales</taxon>
        <taxon>Paracoccaceae</taxon>
        <taxon>Psychromarinibacter</taxon>
    </lineage>
</organism>
<dbReference type="InterPro" id="IPR014782">
    <property type="entry name" value="Peptidase_M1_dom"/>
</dbReference>
<dbReference type="PANTHER" id="PTHR45726">
    <property type="entry name" value="LEUKOTRIENE A-4 HYDROLASE"/>
    <property type="match status" value="1"/>
</dbReference>
<feature type="compositionally biased region" description="Polar residues" evidence="1">
    <location>
        <begin position="638"/>
        <end position="654"/>
    </location>
</feature>
<dbReference type="Proteomes" id="UP001220964">
    <property type="component" value="Unassembled WGS sequence"/>
</dbReference>
<keyword evidence="4" id="KW-0031">Aminopeptidase</keyword>
<keyword evidence="4" id="KW-0378">Hydrolase</keyword>
<dbReference type="AlphaFoldDB" id="A0AAE3NW48"/>
<keyword evidence="2" id="KW-1133">Transmembrane helix</keyword>
<sequence length="720" mass="78139">MRPIRGDDGTAVFRAVVRVFLAVALPVISAPVYAQRNAPDLSANVEIDAATGAFVAEAVLEAPQGDVVLPGAEWLVIDDVELVTGGEDLADAVKDGTLGAEAHRNMDLRGSVSGQLPAPQQPPAAVAWSTEATYLVGAAWFPVDDVEIRDHDITVTVSASQRVAATGTLLSDAVTDGRRETRHVFTGRARDVGLFLGPYVPDETVHGDLELRTYFEQADADLSGRYFEALARYLDRYESEVGDYPYGGFSVVSAPIPVGLGFAGLTYVSGDILAHPYMTGRSLAHEVLHSWWGNAVGVDFDTGNWAEGLTTFQADYALAEDRGDEAARDMRIGWIRDLARLSDAQMRPLAAFRASSHAGDQSEGYGKAALVFHMLRDEVGPGPFGAGIRGFYDRNRNRIAGWADLRAAFEEGAGRELGWFFDQWISRAGLPRVEIVEAALRETADGTVASLSLRQESPAYRLRVPLVFALPSGPEHRIVELSEERESVDILLAARPRTVRLDPDFDLARRPLDGELAPILRSVGARARSGRSPPRRSAHGPMPSPRSSARRPACRGFPGSPPERARATTARLRSLPGLPTTWRPSDRRIWGPSRRLPAKAGHGFGWSVTAKAVSGCSCPSRTPRRWGRICRRCATTPARATSPSRTGAPSTSGSGRPRTGPAHFGLRRPVSAPEDLNSRTARPARARGSRRAAGGTRLRRWRCHLDKRYCHVNRVVNAVA</sequence>
<dbReference type="Gene3D" id="1.10.390.10">
    <property type="entry name" value="Neutral Protease Domain 2"/>
    <property type="match status" value="1"/>
</dbReference>
<dbReference type="GO" id="GO:0008270">
    <property type="term" value="F:zinc ion binding"/>
    <property type="evidence" value="ECO:0007669"/>
    <property type="project" value="InterPro"/>
</dbReference>
<dbReference type="InterPro" id="IPR027268">
    <property type="entry name" value="Peptidase_M4/M1_CTD_sf"/>
</dbReference>
<gene>
    <name evidence="4" type="ORF">P1J78_20990</name>
</gene>
<dbReference type="InterPro" id="IPR034015">
    <property type="entry name" value="M1_LTA4H"/>
</dbReference>
<evidence type="ECO:0000256" key="1">
    <source>
        <dbReference type="SAM" id="MobiDB-lite"/>
    </source>
</evidence>